<gene>
    <name evidence="4" type="ORF">TKK_002978</name>
</gene>
<evidence type="ECO:0000256" key="3">
    <source>
        <dbReference type="PROSITE-ProRule" id="PRU00023"/>
    </source>
</evidence>
<name>A0ABD2XIJ8_9HYME</name>
<evidence type="ECO:0000313" key="4">
    <source>
        <dbReference type="EMBL" id="KAL3404516.1"/>
    </source>
</evidence>
<dbReference type="Gene3D" id="1.25.40.20">
    <property type="entry name" value="Ankyrin repeat-containing domain"/>
    <property type="match status" value="2"/>
</dbReference>
<dbReference type="SMART" id="SM00248">
    <property type="entry name" value="ANK"/>
    <property type="match status" value="7"/>
</dbReference>
<keyword evidence="5" id="KW-1185">Reference proteome</keyword>
<keyword evidence="1" id="KW-0677">Repeat</keyword>
<accession>A0ABD2XIJ8</accession>
<dbReference type="PROSITE" id="PS50088">
    <property type="entry name" value="ANK_REPEAT"/>
    <property type="match status" value="3"/>
</dbReference>
<proteinExistence type="predicted"/>
<comment type="caution">
    <text evidence="4">The sequence shown here is derived from an EMBL/GenBank/DDBJ whole genome shotgun (WGS) entry which is preliminary data.</text>
</comment>
<dbReference type="PROSITE" id="PS50297">
    <property type="entry name" value="ANK_REP_REGION"/>
    <property type="match status" value="3"/>
</dbReference>
<dbReference type="PANTHER" id="PTHR24198:SF165">
    <property type="entry name" value="ANKYRIN REPEAT-CONTAINING PROTEIN-RELATED"/>
    <property type="match status" value="1"/>
</dbReference>
<feature type="repeat" description="ANK" evidence="3">
    <location>
        <begin position="215"/>
        <end position="247"/>
    </location>
</feature>
<evidence type="ECO:0000313" key="5">
    <source>
        <dbReference type="Proteomes" id="UP001627154"/>
    </source>
</evidence>
<organism evidence="4 5">
    <name type="scientific">Trichogramma kaykai</name>
    <dbReference type="NCBI Taxonomy" id="54128"/>
    <lineage>
        <taxon>Eukaryota</taxon>
        <taxon>Metazoa</taxon>
        <taxon>Ecdysozoa</taxon>
        <taxon>Arthropoda</taxon>
        <taxon>Hexapoda</taxon>
        <taxon>Insecta</taxon>
        <taxon>Pterygota</taxon>
        <taxon>Neoptera</taxon>
        <taxon>Endopterygota</taxon>
        <taxon>Hymenoptera</taxon>
        <taxon>Apocrita</taxon>
        <taxon>Proctotrupomorpha</taxon>
        <taxon>Chalcidoidea</taxon>
        <taxon>Trichogrammatidae</taxon>
        <taxon>Trichogramma</taxon>
    </lineage>
</organism>
<dbReference type="PRINTS" id="PR01415">
    <property type="entry name" value="ANKYRIN"/>
</dbReference>
<dbReference type="InterPro" id="IPR002110">
    <property type="entry name" value="Ankyrin_rpt"/>
</dbReference>
<dbReference type="InterPro" id="IPR036770">
    <property type="entry name" value="Ankyrin_rpt-contain_sf"/>
</dbReference>
<dbReference type="EMBL" id="JBJJXI010000025">
    <property type="protein sequence ID" value="KAL3404516.1"/>
    <property type="molecule type" value="Genomic_DNA"/>
</dbReference>
<dbReference type="PANTHER" id="PTHR24198">
    <property type="entry name" value="ANKYRIN REPEAT AND PROTEIN KINASE DOMAIN-CONTAINING PROTEIN"/>
    <property type="match status" value="1"/>
</dbReference>
<dbReference type="SUPFAM" id="SSF48403">
    <property type="entry name" value="Ankyrin repeat"/>
    <property type="match status" value="1"/>
</dbReference>
<dbReference type="AlphaFoldDB" id="A0ABD2XIJ8"/>
<feature type="repeat" description="ANK" evidence="3">
    <location>
        <begin position="361"/>
        <end position="389"/>
    </location>
</feature>
<protein>
    <submittedName>
        <fullName evidence="4">Uncharacterized protein</fullName>
    </submittedName>
</protein>
<dbReference type="Proteomes" id="UP001627154">
    <property type="component" value="Unassembled WGS sequence"/>
</dbReference>
<keyword evidence="2 3" id="KW-0040">ANK repeat</keyword>
<reference evidence="4 5" key="1">
    <citation type="journal article" date="2024" name="bioRxiv">
        <title>A reference genome for Trichogramma kaykai: A tiny desert-dwelling parasitoid wasp with competing sex-ratio distorters.</title>
        <authorList>
            <person name="Culotta J."/>
            <person name="Lindsey A.R."/>
        </authorList>
    </citation>
    <scope>NUCLEOTIDE SEQUENCE [LARGE SCALE GENOMIC DNA]</scope>
    <source>
        <strain evidence="4 5">KSX58</strain>
    </source>
</reference>
<evidence type="ECO:0000256" key="1">
    <source>
        <dbReference type="ARBA" id="ARBA00022737"/>
    </source>
</evidence>
<evidence type="ECO:0000256" key="2">
    <source>
        <dbReference type="ARBA" id="ARBA00023043"/>
    </source>
</evidence>
<dbReference type="Pfam" id="PF12796">
    <property type="entry name" value="Ank_2"/>
    <property type="match status" value="1"/>
</dbReference>
<feature type="repeat" description="ANK" evidence="3">
    <location>
        <begin position="288"/>
        <end position="320"/>
    </location>
</feature>
<sequence length="584" mass="67497">MDDMPIIVDMGLGAHDVFFDDLLVMIQAQRDYNNAAERALRLQRERHETLRSLRASFDWEAASTEERYQFYRRLTDSTCYWNSGFSNLRDIFRPEEIEQLLIESVIDRVDNRFFEKERFIENVARGGYKDEPPAVADESGNPLSSPRRRTPVHLALAVEPNVVRNLFDVYDRFDVNYVDESGLTHFHVACWKQCADIVDQFLEHGHDPNRRWPATGDTALHMAAANGRREVIASLLNGGADPNLLNDEGSTAFHLICKEDYEEDLVNAFFELSRDNNHPVPVNAQDNEGNTLLILTLDNGHKRLVESLLRQGADPNLAEAEGLTPLHVICKSTEDDDLVDFFFHINDELQQTVQIDKLDNEGMTPLKWAVVNLLPHVLDVLLDRGADTSNFAFPAEDYFYAFLDDDYEWDPSELLRQASGILAVIERLEGRGYELSRSDALMIMTFFHRNGLFQYSENLAELENCWRDQDFVRRANELKIRPDLSLYELMRLRPEEAENRFAYIEYHELACKKKSQTRLPVRHLKACVLHLCEKLARGFFRRWALNSLLELTRDRLPYLCCDAIVERLTNADLRLICMSATVEN</sequence>